<dbReference type="Pfam" id="PF01425">
    <property type="entry name" value="Amidase"/>
    <property type="match status" value="1"/>
</dbReference>
<evidence type="ECO:0000259" key="1">
    <source>
        <dbReference type="Pfam" id="PF01425"/>
    </source>
</evidence>
<evidence type="ECO:0000313" key="2">
    <source>
        <dbReference type="EMBL" id="SEQ90600.1"/>
    </source>
</evidence>
<dbReference type="PANTHER" id="PTHR11895">
    <property type="entry name" value="TRANSAMIDASE"/>
    <property type="match status" value="1"/>
</dbReference>
<dbReference type="Gene3D" id="3.90.1300.10">
    <property type="entry name" value="Amidase signature (AS) domain"/>
    <property type="match status" value="1"/>
</dbReference>
<dbReference type="SUPFAM" id="SSF75304">
    <property type="entry name" value="Amidase signature (AS) enzymes"/>
    <property type="match status" value="1"/>
</dbReference>
<protein>
    <submittedName>
        <fullName evidence="2">Asp-tRNAAsn/Glu-tRNAGln amidotransferase A subunit</fullName>
    </submittedName>
</protein>
<dbReference type="InterPro" id="IPR036928">
    <property type="entry name" value="AS_sf"/>
</dbReference>
<dbReference type="GO" id="GO:0016740">
    <property type="term" value="F:transferase activity"/>
    <property type="evidence" value="ECO:0007669"/>
    <property type="project" value="UniProtKB-KW"/>
</dbReference>
<dbReference type="InterPro" id="IPR020556">
    <property type="entry name" value="Amidase_CS"/>
</dbReference>
<keyword evidence="3" id="KW-1185">Reference proteome</keyword>
<feature type="domain" description="Amidase" evidence="1">
    <location>
        <begin position="27"/>
        <end position="460"/>
    </location>
</feature>
<dbReference type="AlphaFoldDB" id="A0A1H9JUV2"/>
<dbReference type="OrthoDB" id="359273at2157"/>
<dbReference type="PROSITE" id="PS00571">
    <property type="entry name" value="AMIDASES"/>
    <property type="match status" value="1"/>
</dbReference>
<sequence>MVSSPTTLTAAGLARAIRDRERSPTAVVESVLERIRERNDRTNAFVTVTDELARETAAEAERAIADGEPLGPLHGVPVAVKDLDDVEGVRTTAGSLLFEDRVADSDSPFVARLKAAGAVVVGKTNTPEFGLGTTTDNRVAGPTGTPFDPDRVAGGSSGGAGAALADRLVPLAPGSDAGGSIRVPASFCGVYGLKPTQGVIPNVSRPNGFASHTPFATTGPMARTVEDAALSLDVMAGIHPRDPFSVPKRNAYRDAVDRPVDELQIAYSPDMGTYPVDPDVRDVLEDAVSALERAGATVDAVDPDLGHDDEAILDAYYTMATVRWQSLLDNLEAEGFDPRGADRDRLRPYLVDLVLEADEPTTREYKRADVVRTDVFDGLQDLFAEYDLLVTATVGTTPFPHGEEPEAIDGVEIEPLRGWVLTQPYNLTGHPAASVPAGSVDGLPVGMQIAGRRHADDDVLAASAAVERRRPWHDEYPE</sequence>
<name>A0A1H9JUV2_9EURY</name>
<dbReference type="InterPro" id="IPR023631">
    <property type="entry name" value="Amidase_dom"/>
</dbReference>
<evidence type="ECO:0000313" key="3">
    <source>
        <dbReference type="Proteomes" id="UP000199114"/>
    </source>
</evidence>
<dbReference type="EMBL" id="FOFD01000003">
    <property type="protein sequence ID" value="SEQ90600.1"/>
    <property type="molecule type" value="Genomic_DNA"/>
</dbReference>
<dbReference type="PANTHER" id="PTHR11895:SF7">
    <property type="entry name" value="GLUTAMYL-TRNA(GLN) AMIDOTRANSFERASE SUBUNIT A, MITOCHONDRIAL"/>
    <property type="match status" value="1"/>
</dbReference>
<dbReference type="Proteomes" id="UP000199114">
    <property type="component" value="Unassembled WGS sequence"/>
</dbReference>
<dbReference type="STRING" id="1186196.SAMN04489841_2693"/>
<dbReference type="RefSeq" id="WP_090618219.1">
    <property type="nucleotide sequence ID" value="NZ_FOFD01000003.1"/>
</dbReference>
<proteinExistence type="predicted"/>
<dbReference type="InterPro" id="IPR000120">
    <property type="entry name" value="Amidase"/>
</dbReference>
<reference evidence="3" key="1">
    <citation type="submission" date="2016-10" db="EMBL/GenBank/DDBJ databases">
        <authorList>
            <person name="Varghese N."/>
            <person name="Submissions S."/>
        </authorList>
    </citation>
    <scope>NUCLEOTIDE SEQUENCE [LARGE SCALE GENOMIC DNA]</scope>
    <source>
        <strain evidence="3">DSM 25055</strain>
    </source>
</reference>
<accession>A0A1H9JUV2</accession>
<organism evidence="2 3">
    <name type="scientific">Natrinema salaciae</name>
    <dbReference type="NCBI Taxonomy" id="1186196"/>
    <lineage>
        <taxon>Archaea</taxon>
        <taxon>Methanobacteriati</taxon>
        <taxon>Methanobacteriota</taxon>
        <taxon>Stenosarchaea group</taxon>
        <taxon>Halobacteria</taxon>
        <taxon>Halobacteriales</taxon>
        <taxon>Natrialbaceae</taxon>
        <taxon>Natrinema</taxon>
    </lineage>
</organism>
<gene>
    <name evidence="2" type="ORF">SAMN04489841_2693</name>
</gene>
<keyword evidence="2" id="KW-0808">Transferase</keyword>